<dbReference type="InterPro" id="IPR057291">
    <property type="entry name" value="CHX17_2nd"/>
</dbReference>
<evidence type="ECO:0000313" key="17">
    <source>
        <dbReference type="EMBL" id="KAK8503330.1"/>
    </source>
</evidence>
<accession>A0ABR2B8K8</accession>
<evidence type="ECO:0000256" key="2">
    <source>
        <dbReference type="ARBA" id="ARBA00022448"/>
    </source>
</evidence>
<dbReference type="PANTHER" id="PTHR32468">
    <property type="entry name" value="CATION/H + ANTIPORTER"/>
    <property type="match status" value="1"/>
</dbReference>
<evidence type="ECO:0000256" key="7">
    <source>
        <dbReference type="ARBA" id="ARBA00023065"/>
    </source>
</evidence>
<protein>
    <recommendedName>
        <fullName evidence="19">Cation/H+ exchanger domain-containing protein</fullName>
    </recommendedName>
</protein>
<organism evidence="17 18">
    <name type="scientific">Hibiscus sabdariffa</name>
    <name type="common">roselle</name>
    <dbReference type="NCBI Taxonomy" id="183260"/>
    <lineage>
        <taxon>Eukaryota</taxon>
        <taxon>Viridiplantae</taxon>
        <taxon>Streptophyta</taxon>
        <taxon>Embryophyta</taxon>
        <taxon>Tracheophyta</taxon>
        <taxon>Spermatophyta</taxon>
        <taxon>Magnoliopsida</taxon>
        <taxon>eudicotyledons</taxon>
        <taxon>Gunneridae</taxon>
        <taxon>Pentapetalae</taxon>
        <taxon>rosids</taxon>
        <taxon>malvids</taxon>
        <taxon>Malvales</taxon>
        <taxon>Malvaceae</taxon>
        <taxon>Malvoideae</taxon>
        <taxon>Hibiscus</taxon>
    </lineage>
</organism>
<evidence type="ECO:0008006" key="19">
    <source>
        <dbReference type="Google" id="ProtNLM"/>
    </source>
</evidence>
<keyword evidence="4 11" id="KW-0812">Transmembrane</keyword>
<evidence type="ECO:0000259" key="13">
    <source>
        <dbReference type="Pfam" id="PF23256"/>
    </source>
</evidence>
<dbReference type="InterPro" id="IPR050794">
    <property type="entry name" value="CPA2_transporter"/>
</dbReference>
<keyword evidence="18" id="KW-1185">Reference proteome</keyword>
<evidence type="ECO:0000259" key="12">
    <source>
        <dbReference type="Pfam" id="PF00999"/>
    </source>
</evidence>
<evidence type="ECO:0000313" key="18">
    <source>
        <dbReference type="Proteomes" id="UP001472677"/>
    </source>
</evidence>
<dbReference type="Pfam" id="PF00999">
    <property type="entry name" value="Na_H_Exchanger"/>
    <property type="match status" value="1"/>
</dbReference>
<dbReference type="Proteomes" id="UP001472677">
    <property type="component" value="Unassembled WGS sequence"/>
</dbReference>
<evidence type="ECO:0000256" key="9">
    <source>
        <dbReference type="ARBA" id="ARBA00038341"/>
    </source>
</evidence>
<feature type="transmembrane region" description="Helical" evidence="11">
    <location>
        <begin position="30"/>
        <end position="48"/>
    </location>
</feature>
<feature type="transmembrane region" description="Helical" evidence="11">
    <location>
        <begin position="263"/>
        <end position="296"/>
    </location>
</feature>
<dbReference type="EMBL" id="JBBPBM010000153">
    <property type="protein sequence ID" value="KAK8503330.1"/>
    <property type="molecule type" value="Genomic_DNA"/>
</dbReference>
<dbReference type="EMBL" id="JBBPBM010000153">
    <property type="protein sequence ID" value="KAK8503320.1"/>
    <property type="molecule type" value="Genomic_DNA"/>
</dbReference>
<keyword evidence="8 11" id="KW-0472">Membrane</keyword>
<dbReference type="EMBL" id="JBBPBM010000153">
    <property type="protein sequence ID" value="KAK8503325.1"/>
    <property type="molecule type" value="Genomic_DNA"/>
</dbReference>
<keyword evidence="3" id="KW-0633">Potassium transport</keyword>
<evidence type="ECO:0000313" key="15">
    <source>
        <dbReference type="EMBL" id="KAK8503320.1"/>
    </source>
</evidence>
<feature type="domain" description="Cation/H(+) antiporter C-terminal" evidence="14">
    <location>
        <begin position="580"/>
        <end position="721"/>
    </location>
</feature>
<evidence type="ECO:0000256" key="3">
    <source>
        <dbReference type="ARBA" id="ARBA00022538"/>
    </source>
</evidence>
<feature type="transmembrane region" description="Helical" evidence="11">
    <location>
        <begin position="195"/>
        <end position="217"/>
    </location>
</feature>
<evidence type="ECO:0000256" key="5">
    <source>
        <dbReference type="ARBA" id="ARBA00022958"/>
    </source>
</evidence>
<comment type="caution">
    <text evidence="17">The sequence shown here is derived from an EMBL/GenBank/DDBJ whole genome shotgun (WGS) entry which is preliminary data.</text>
</comment>
<proteinExistence type="inferred from homology"/>
<feature type="transmembrane region" description="Helical" evidence="11">
    <location>
        <begin position="60"/>
        <end position="76"/>
    </location>
</feature>
<evidence type="ECO:0000256" key="11">
    <source>
        <dbReference type="SAM" id="Phobius"/>
    </source>
</evidence>
<evidence type="ECO:0000313" key="16">
    <source>
        <dbReference type="EMBL" id="KAK8503325.1"/>
    </source>
</evidence>
<reference evidence="17 18" key="1">
    <citation type="journal article" date="2024" name="G3 (Bethesda)">
        <title>Genome assembly of Hibiscus sabdariffa L. provides insights into metabolisms of medicinal natural products.</title>
        <authorList>
            <person name="Kim T."/>
        </authorList>
    </citation>
    <scope>NUCLEOTIDE SEQUENCE [LARGE SCALE GENOMIC DNA]</scope>
    <source>
        <strain evidence="17">TK-2024</strain>
        <tissue evidence="17">Old leaves</tissue>
    </source>
</reference>
<keyword evidence="5" id="KW-0630">Potassium</keyword>
<sequence length="788" mass="87824">MDEGSENHCFILNITSSNGIWQGDNPFTEALPLFITQLAAILIATRFLYHLFKPLHQPRIVSDILGGILLGPSALGKTTYFADLFPTRSVVTVETLGYMALVLHMFLIGLELDLTSIGRISKKAVIVTVTGLFLPFVTGIGVFYLLRGILDHEKDQYYHQECGFLWAASLTVTSFPAVSRILSDLKLLNSEIGKLAMPIALISDLGSWILVVILIPFCTNPVHAPYVITTTTAYVLASYYSFRPFLAWIINCTSDDNKNYSDYYLCFILVGVVLSAFTTDVTGTHPIVGTFIFGLIVPDDLAIVLMERFSYFISGLMMPIFFVIAGLRVDIFKITKWSLVFIVVILLFAIKVLRDGDYAVTIIAILFMNSIIAPTIAAIYKRTKTIVKRNSRTIEEAKSEAELRILVCIHSYCNVPGILKLLDATHDSRRNHMTVFTLHLVELPGRPATMLIVHDSHSPRFEDSANHDYNSSETDQIVMAFTEFESKTRNVRIQSLTAVSPFLAMHGDICSLAEDKHVAFLILPFHKRSTRKVTLRETISSFSNINQNVLLNAPCSVGIFIDRGPEESKVSDIDDGIHDIAMLFLGGADDCEALAYAWRMSRKPGVCLTVIRLIENDNADPQKANETDDDYINEFRLQTANEELIIYEEKTLHDARELIVTLKEMENKFELFVVGRRDGVDSPIMTELTDSVSCPELGIVGDLLAISGSATSSILVVKQFVDAVDNQVIEDLVRTQFSALDRTAMHFGSRRQATATSNRLWLNSDSKGKQTTIQEVDGEDDHANANDP</sequence>
<dbReference type="Pfam" id="PF23259">
    <property type="entry name" value="CHX17_C"/>
    <property type="match status" value="1"/>
</dbReference>
<dbReference type="InterPro" id="IPR057290">
    <property type="entry name" value="CHX17_C"/>
</dbReference>
<keyword evidence="7" id="KW-0406">Ion transport</keyword>
<dbReference type="Pfam" id="PF23256">
    <property type="entry name" value="CHX17_2nd"/>
    <property type="match status" value="1"/>
</dbReference>
<feature type="transmembrane region" description="Helical" evidence="11">
    <location>
        <begin position="308"/>
        <end position="327"/>
    </location>
</feature>
<feature type="domain" description="Cation/H+ exchanger transmembrane" evidence="12">
    <location>
        <begin position="43"/>
        <end position="352"/>
    </location>
</feature>
<feature type="transmembrane region" description="Helical" evidence="11">
    <location>
        <begin position="223"/>
        <end position="242"/>
    </location>
</feature>
<dbReference type="InterPro" id="IPR038770">
    <property type="entry name" value="Na+/solute_symporter_sf"/>
</dbReference>
<gene>
    <name evidence="15" type="ORF">V6N12_034715</name>
    <name evidence="16" type="ORF">V6N12_034720</name>
    <name evidence="17" type="ORF">V6N12_034725</name>
</gene>
<keyword evidence="6 11" id="KW-1133">Transmembrane helix</keyword>
<dbReference type="PANTHER" id="PTHR32468:SF68">
    <property type="entry name" value="CATION_H+ EXCHANGER DOMAIN-CONTAINING PROTEIN"/>
    <property type="match status" value="1"/>
</dbReference>
<feature type="transmembrane region" description="Helical" evidence="11">
    <location>
        <begin position="334"/>
        <end position="353"/>
    </location>
</feature>
<dbReference type="InterPro" id="IPR006153">
    <property type="entry name" value="Cation/H_exchanger_TM"/>
</dbReference>
<feature type="transmembrane region" description="Helical" evidence="11">
    <location>
        <begin position="164"/>
        <end position="183"/>
    </location>
</feature>
<comment type="similarity">
    <text evidence="9">Belongs to the monovalent cation:proton antiporter 2 (CPA2) transporter (TC 2.A.37) family. CHX (TC 2.A.37.4) subfamily.</text>
</comment>
<feature type="transmembrane region" description="Helical" evidence="11">
    <location>
        <begin position="96"/>
        <end position="112"/>
    </location>
</feature>
<feature type="transmembrane region" description="Helical" evidence="11">
    <location>
        <begin position="359"/>
        <end position="380"/>
    </location>
</feature>
<keyword evidence="2" id="KW-0813">Transport</keyword>
<evidence type="ECO:0000256" key="1">
    <source>
        <dbReference type="ARBA" id="ARBA00004141"/>
    </source>
</evidence>
<name>A0ABR2B8K8_9ROSI</name>
<evidence type="ECO:0000256" key="8">
    <source>
        <dbReference type="ARBA" id="ARBA00023136"/>
    </source>
</evidence>
<dbReference type="Gene3D" id="1.20.1530.20">
    <property type="match status" value="1"/>
</dbReference>
<feature type="transmembrane region" description="Helical" evidence="11">
    <location>
        <begin position="124"/>
        <end position="144"/>
    </location>
</feature>
<evidence type="ECO:0000256" key="10">
    <source>
        <dbReference type="SAM" id="MobiDB-lite"/>
    </source>
</evidence>
<evidence type="ECO:0000256" key="4">
    <source>
        <dbReference type="ARBA" id="ARBA00022692"/>
    </source>
</evidence>
<feature type="domain" description="Cation/H(+) antiporter central" evidence="13">
    <location>
        <begin position="431"/>
        <end position="564"/>
    </location>
</feature>
<evidence type="ECO:0000256" key="6">
    <source>
        <dbReference type="ARBA" id="ARBA00022989"/>
    </source>
</evidence>
<feature type="region of interest" description="Disordered" evidence="10">
    <location>
        <begin position="766"/>
        <end position="788"/>
    </location>
</feature>
<comment type="subcellular location">
    <subcellularLocation>
        <location evidence="1">Membrane</location>
        <topology evidence="1">Multi-pass membrane protein</topology>
    </subcellularLocation>
</comment>
<evidence type="ECO:0000259" key="14">
    <source>
        <dbReference type="Pfam" id="PF23259"/>
    </source>
</evidence>